<sequence length="265" mass="29064">MTGSSTQHDNQMGTGTLLDPASGPPKTGITILPPTSSSEAPSLVPLIVPSLSPPATQTTSPVLSNSSTKTEDLTMSSTLEEVLQRLCISSDEELLDCVVSTLDEGLEQVKTNLSVRAAEDVKKKLTTLTENWRDKKLSLPVRCRMGNISEALKKRKYQDAWNIHQTLIVDYTSEVNLWLVGVKRVIHELLQNSKEQGISSEGNEESPSYPTKEEDEQVKEPANEHTVISESTNQNQESSVDSKPLETESTSNELIKESKADTETL</sequence>
<feature type="compositionally biased region" description="Polar residues" evidence="1">
    <location>
        <begin position="1"/>
        <end position="14"/>
    </location>
</feature>
<dbReference type="InterPro" id="IPR040243">
    <property type="entry name" value="Steroid_recept_RNA_1"/>
</dbReference>
<comment type="caution">
    <text evidence="3">The sequence shown here is derived from an EMBL/GenBank/DDBJ whole genome shotgun (WGS) entry which is preliminary data.</text>
</comment>
<dbReference type="Gene3D" id="1.20.940.10">
    <property type="entry name" value="Functional domain of the splicing factor Prp18"/>
    <property type="match status" value="1"/>
</dbReference>
<dbReference type="GO" id="GO:0006357">
    <property type="term" value="P:regulation of transcription by RNA polymerase II"/>
    <property type="evidence" value="ECO:0007669"/>
    <property type="project" value="InterPro"/>
</dbReference>
<reference evidence="3" key="1">
    <citation type="submission" date="2019-08" db="EMBL/GenBank/DDBJ databases">
        <title>The improved chromosome-level genome for the pearl oyster Pinctada fucata martensii using PacBio sequencing and Hi-C.</title>
        <authorList>
            <person name="Zheng Z."/>
        </authorList>
    </citation>
    <scope>NUCLEOTIDE SEQUENCE</scope>
    <source>
        <strain evidence="3">ZZ-2019</strain>
        <tissue evidence="3">Adductor muscle</tissue>
    </source>
</reference>
<protein>
    <recommendedName>
        <fullName evidence="2">SRA1/Sec31 domain-containing protein</fullName>
    </recommendedName>
</protein>
<evidence type="ECO:0000313" key="4">
    <source>
        <dbReference type="Proteomes" id="UP001186944"/>
    </source>
</evidence>
<name>A0AA88YHK8_PINIB</name>
<dbReference type="PANTHER" id="PTHR18834">
    <property type="entry name" value="STEROID RECEPTOR RNA ACTIVATOR 1"/>
    <property type="match status" value="1"/>
</dbReference>
<feature type="region of interest" description="Disordered" evidence="1">
    <location>
        <begin position="1"/>
        <end position="72"/>
    </location>
</feature>
<evidence type="ECO:0000259" key="2">
    <source>
        <dbReference type="Pfam" id="PF07304"/>
    </source>
</evidence>
<accession>A0AA88YHK8</accession>
<evidence type="ECO:0000313" key="3">
    <source>
        <dbReference type="EMBL" id="KAK3099568.1"/>
    </source>
</evidence>
<feature type="domain" description="SRA1/Sec31" evidence="2">
    <location>
        <begin position="72"/>
        <end position="195"/>
    </location>
</feature>
<feature type="region of interest" description="Disordered" evidence="1">
    <location>
        <begin position="196"/>
        <end position="265"/>
    </location>
</feature>
<proteinExistence type="predicted"/>
<dbReference type="InterPro" id="IPR009917">
    <property type="entry name" value="SRA1/Sec31"/>
</dbReference>
<feature type="compositionally biased region" description="Polar residues" evidence="1">
    <location>
        <begin position="55"/>
        <end position="72"/>
    </location>
</feature>
<dbReference type="EMBL" id="VSWD01000006">
    <property type="protein sequence ID" value="KAK3099568.1"/>
    <property type="molecule type" value="Genomic_DNA"/>
</dbReference>
<dbReference type="GO" id="GO:0003713">
    <property type="term" value="F:transcription coactivator activity"/>
    <property type="evidence" value="ECO:0007669"/>
    <property type="project" value="InterPro"/>
</dbReference>
<feature type="compositionally biased region" description="Basic and acidic residues" evidence="1">
    <location>
        <begin position="254"/>
        <end position="265"/>
    </location>
</feature>
<dbReference type="GO" id="GO:0005634">
    <property type="term" value="C:nucleus"/>
    <property type="evidence" value="ECO:0007669"/>
    <property type="project" value="TreeGrafter"/>
</dbReference>
<gene>
    <name evidence="3" type="ORF">FSP39_006371</name>
</gene>
<feature type="compositionally biased region" description="Low complexity" evidence="1">
    <location>
        <begin position="41"/>
        <end position="54"/>
    </location>
</feature>
<dbReference type="Proteomes" id="UP001186944">
    <property type="component" value="Unassembled WGS sequence"/>
</dbReference>
<evidence type="ECO:0000256" key="1">
    <source>
        <dbReference type="SAM" id="MobiDB-lite"/>
    </source>
</evidence>
<dbReference type="AlphaFoldDB" id="A0AA88YHK8"/>
<dbReference type="PANTHER" id="PTHR18834:SF2">
    <property type="entry name" value="STEROID RECEPTOR RNA ACTIVATOR 1"/>
    <property type="match status" value="1"/>
</dbReference>
<feature type="compositionally biased region" description="Polar residues" evidence="1">
    <location>
        <begin position="226"/>
        <end position="253"/>
    </location>
</feature>
<feature type="compositionally biased region" description="Polar residues" evidence="1">
    <location>
        <begin position="196"/>
        <end position="209"/>
    </location>
</feature>
<organism evidence="3 4">
    <name type="scientific">Pinctada imbricata</name>
    <name type="common">Atlantic pearl-oyster</name>
    <name type="synonym">Pinctada martensii</name>
    <dbReference type="NCBI Taxonomy" id="66713"/>
    <lineage>
        <taxon>Eukaryota</taxon>
        <taxon>Metazoa</taxon>
        <taxon>Spiralia</taxon>
        <taxon>Lophotrochozoa</taxon>
        <taxon>Mollusca</taxon>
        <taxon>Bivalvia</taxon>
        <taxon>Autobranchia</taxon>
        <taxon>Pteriomorphia</taxon>
        <taxon>Pterioida</taxon>
        <taxon>Pterioidea</taxon>
        <taxon>Pteriidae</taxon>
        <taxon>Pinctada</taxon>
    </lineage>
</organism>
<keyword evidence="4" id="KW-1185">Reference proteome</keyword>
<dbReference type="Pfam" id="PF07304">
    <property type="entry name" value="SRA1"/>
    <property type="match status" value="1"/>
</dbReference>